<dbReference type="InterPro" id="IPR023213">
    <property type="entry name" value="CAT-like_dom_sf"/>
</dbReference>
<reference evidence="3 4" key="1">
    <citation type="submission" date="2012-08" db="EMBL/GenBank/DDBJ databases">
        <title>Oryza genome evolution.</title>
        <authorList>
            <person name="Wing R.A."/>
        </authorList>
    </citation>
    <scope>NUCLEOTIDE SEQUENCE</scope>
</reference>
<keyword evidence="2" id="KW-0808">Transferase</keyword>
<dbReference type="Gramene" id="LPERR07G07690.1">
    <property type="protein sequence ID" value="LPERR07G07690.1"/>
    <property type="gene ID" value="LPERR07G07690"/>
</dbReference>
<dbReference type="HOGENOM" id="CLU_014546_2_2_1"/>
<dbReference type="AlphaFoldDB" id="A0A0D9WXB4"/>
<dbReference type="STRING" id="77586.A0A0D9WXB4"/>
<evidence type="ECO:0000256" key="2">
    <source>
        <dbReference type="ARBA" id="ARBA00022679"/>
    </source>
</evidence>
<evidence type="ECO:0000313" key="4">
    <source>
        <dbReference type="Proteomes" id="UP000032180"/>
    </source>
</evidence>
<sequence>MVTFKVSRGKPELVRPARPTPCETKMLSDVDDQYGHWCYVPLIELFRLCHDSEEGCPDPARAVRAGLAEALVYYYPMAGRLREVDGGKLAVDCAAQGVVFVEAMADDVRFEDLGEPLVPPYPCVTELFCEVGDAVGRAVIPKPLVYVQVTKFKSGGFAIGIHISHCIADGIGMMQFIRAFVDLARGEARPVVLPVWERELLMARDPPSLEHVYPDFKPLLKSPGAIDDVMLSTPPEDMVSRHFLFGQREVAALRSLLPEHLGGSSTSRFELLTAVSWRCRMAALGYGATDMVRLFFIRNARCLGIVQPGYYGNALMYSVLETTAAELCSEGGFARAVELVRQARGKVTAEYMLSAVDLLSLMRGRVLTFERGYIVSDMTKLGEDKFDFGWAKRVGGGFGLHVPASFHMKCNGTNGEQLVAVSMLLPRFAMDKFAGELRFLLYGAKGNTFVYSSM</sequence>
<name>A0A0D9WXB4_9ORYZ</name>
<reference evidence="3" key="3">
    <citation type="submission" date="2015-04" db="UniProtKB">
        <authorList>
            <consortium name="EnsemblPlants"/>
        </authorList>
    </citation>
    <scope>IDENTIFICATION</scope>
</reference>
<dbReference type="PANTHER" id="PTHR31147">
    <property type="entry name" value="ACYL TRANSFERASE 4"/>
    <property type="match status" value="1"/>
</dbReference>
<dbReference type="PANTHER" id="PTHR31147:SF66">
    <property type="entry name" value="OS05G0315700 PROTEIN"/>
    <property type="match status" value="1"/>
</dbReference>
<evidence type="ECO:0000313" key="3">
    <source>
        <dbReference type="EnsemblPlants" id="LPERR07G07690.1"/>
    </source>
</evidence>
<dbReference type="GO" id="GO:0050734">
    <property type="term" value="F:hydroxycinnamoyltransferase activity"/>
    <property type="evidence" value="ECO:0007669"/>
    <property type="project" value="UniProtKB-ARBA"/>
</dbReference>
<proteinExistence type="inferred from homology"/>
<dbReference type="Pfam" id="PF02458">
    <property type="entry name" value="Transferase"/>
    <property type="match status" value="1"/>
</dbReference>
<dbReference type="Proteomes" id="UP000032180">
    <property type="component" value="Chromosome 7"/>
</dbReference>
<comment type="similarity">
    <text evidence="1">Belongs to the plant acyltransferase family.</text>
</comment>
<reference evidence="4" key="2">
    <citation type="submission" date="2013-12" db="EMBL/GenBank/DDBJ databases">
        <authorList>
            <person name="Yu Y."/>
            <person name="Lee S."/>
            <person name="de Baynast K."/>
            <person name="Wissotski M."/>
            <person name="Liu L."/>
            <person name="Talag J."/>
            <person name="Goicoechea J."/>
            <person name="Angelova A."/>
            <person name="Jetty R."/>
            <person name="Kudrna D."/>
            <person name="Golser W."/>
            <person name="Rivera L."/>
            <person name="Zhang J."/>
            <person name="Wing R."/>
        </authorList>
    </citation>
    <scope>NUCLEOTIDE SEQUENCE</scope>
</reference>
<dbReference type="Gene3D" id="3.30.559.10">
    <property type="entry name" value="Chloramphenicol acetyltransferase-like domain"/>
    <property type="match status" value="2"/>
</dbReference>
<accession>A0A0D9WXB4</accession>
<dbReference type="EnsemblPlants" id="LPERR07G07690.1">
    <property type="protein sequence ID" value="LPERR07G07690.1"/>
    <property type="gene ID" value="LPERR07G07690"/>
</dbReference>
<dbReference type="InterPro" id="IPR050898">
    <property type="entry name" value="Plant_acyltransferase"/>
</dbReference>
<organism evidence="3 4">
    <name type="scientific">Leersia perrieri</name>
    <dbReference type="NCBI Taxonomy" id="77586"/>
    <lineage>
        <taxon>Eukaryota</taxon>
        <taxon>Viridiplantae</taxon>
        <taxon>Streptophyta</taxon>
        <taxon>Embryophyta</taxon>
        <taxon>Tracheophyta</taxon>
        <taxon>Spermatophyta</taxon>
        <taxon>Magnoliopsida</taxon>
        <taxon>Liliopsida</taxon>
        <taxon>Poales</taxon>
        <taxon>Poaceae</taxon>
        <taxon>BOP clade</taxon>
        <taxon>Oryzoideae</taxon>
        <taxon>Oryzeae</taxon>
        <taxon>Oryzinae</taxon>
        <taxon>Leersia</taxon>
    </lineage>
</organism>
<keyword evidence="4" id="KW-1185">Reference proteome</keyword>
<evidence type="ECO:0000256" key="1">
    <source>
        <dbReference type="ARBA" id="ARBA00009861"/>
    </source>
</evidence>
<dbReference type="eggNOG" id="ENOG502QUSI">
    <property type="taxonomic scope" value="Eukaryota"/>
</dbReference>
<protein>
    <submittedName>
        <fullName evidence="3">Uncharacterized protein</fullName>
    </submittedName>
</protein>